<dbReference type="KEGG" id="msd:MYSTI_05773"/>
<reference evidence="2 3" key="1">
    <citation type="journal article" date="2013" name="Genome Announc.">
        <title>Complete genome sequence of Myxococcus stipitatus strain DSM 14675, a fruiting myxobacterium.</title>
        <authorList>
            <person name="Huntley S."/>
            <person name="Kneip S."/>
            <person name="Treuner-Lange A."/>
            <person name="Sogaard-Andersen L."/>
        </authorList>
    </citation>
    <scope>NUCLEOTIDE SEQUENCE [LARGE SCALE GENOMIC DNA]</scope>
    <source>
        <strain evidence="3">DSM 14675 / JCM 12634 / Mx s8</strain>
    </source>
</reference>
<dbReference type="RefSeq" id="WP_015351304.1">
    <property type="nucleotide sequence ID" value="NC_020126.1"/>
</dbReference>
<dbReference type="OrthoDB" id="9887223at2"/>
<keyword evidence="3" id="KW-1185">Reference proteome</keyword>
<dbReference type="Proteomes" id="UP000011131">
    <property type="component" value="Chromosome"/>
</dbReference>
<evidence type="ECO:0000313" key="2">
    <source>
        <dbReference type="EMBL" id="AGC47049.1"/>
    </source>
</evidence>
<evidence type="ECO:0008006" key="4">
    <source>
        <dbReference type="Google" id="ProtNLM"/>
    </source>
</evidence>
<dbReference type="HOGENOM" id="CLU_1766038_0_0_7"/>
<dbReference type="AlphaFoldDB" id="L7UKS9"/>
<keyword evidence="1" id="KW-0732">Signal</keyword>
<name>L7UKS9_MYXSD</name>
<gene>
    <name evidence="2" type="ordered locus">MYSTI_05773</name>
</gene>
<protein>
    <recommendedName>
        <fullName evidence="4">Lipoprotein</fullName>
    </recommendedName>
</protein>
<organism evidence="2 3">
    <name type="scientific">Myxococcus stipitatus (strain DSM 14675 / JCM 12634 / Mx s8)</name>
    <dbReference type="NCBI Taxonomy" id="1278073"/>
    <lineage>
        <taxon>Bacteria</taxon>
        <taxon>Pseudomonadati</taxon>
        <taxon>Myxococcota</taxon>
        <taxon>Myxococcia</taxon>
        <taxon>Myxococcales</taxon>
        <taxon>Cystobacterineae</taxon>
        <taxon>Myxococcaceae</taxon>
        <taxon>Myxococcus</taxon>
    </lineage>
</organism>
<feature type="chain" id="PRO_5003984563" description="Lipoprotein" evidence="1">
    <location>
        <begin position="25"/>
        <end position="172"/>
    </location>
</feature>
<sequence>MQSRTRFLLLSLSLLAAIPFQASAQTEEGPFYSTQHLTSYWQNRNTNSATEISLNAWVVLTKPGFGPALRLMYFKCMDGLIRQHCNQVQGPFVHRWEVEDFLNSGPGAGSIVAYLDGNRFLNGFGPLFGTYYYYTCVGGPSQHLVGRMKYIMLQSADTIYGPIAGQSCLPAP</sequence>
<evidence type="ECO:0000256" key="1">
    <source>
        <dbReference type="SAM" id="SignalP"/>
    </source>
</evidence>
<feature type="signal peptide" evidence="1">
    <location>
        <begin position="1"/>
        <end position="24"/>
    </location>
</feature>
<proteinExistence type="predicted"/>
<evidence type="ECO:0000313" key="3">
    <source>
        <dbReference type="Proteomes" id="UP000011131"/>
    </source>
</evidence>
<dbReference type="EMBL" id="CP004025">
    <property type="protein sequence ID" value="AGC47049.1"/>
    <property type="molecule type" value="Genomic_DNA"/>
</dbReference>
<dbReference type="eggNOG" id="ENOG5031FQA">
    <property type="taxonomic scope" value="Bacteria"/>
</dbReference>
<dbReference type="PATRIC" id="fig|1278073.3.peg.5854"/>
<accession>L7UKS9</accession>